<dbReference type="Pfam" id="PF04157">
    <property type="entry name" value="EAP30"/>
    <property type="match status" value="2"/>
</dbReference>
<feature type="domain" description="GLUE N-terminal" evidence="5">
    <location>
        <begin position="7"/>
        <end position="209"/>
    </location>
</feature>
<dbReference type="InterPro" id="IPR037855">
    <property type="entry name" value="Vps36"/>
</dbReference>
<dbReference type="STRING" id="765915.A0A1Y2HMB2"/>
<reference evidence="6 7" key="1">
    <citation type="submission" date="2016-07" db="EMBL/GenBank/DDBJ databases">
        <title>Pervasive Adenine N6-methylation of Active Genes in Fungi.</title>
        <authorList>
            <consortium name="DOE Joint Genome Institute"/>
            <person name="Mondo S.J."/>
            <person name="Dannebaum R.O."/>
            <person name="Kuo R.C."/>
            <person name="Labutti K."/>
            <person name="Haridas S."/>
            <person name="Kuo A."/>
            <person name="Salamov A."/>
            <person name="Ahrendt S.R."/>
            <person name="Lipzen A."/>
            <person name="Sullivan W."/>
            <person name="Andreopoulos W.B."/>
            <person name="Clum A."/>
            <person name="Lindquist E."/>
            <person name="Daum C."/>
            <person name="Ramamoorthy G.K."/>
            <person name="Gryganskyi A."/>
            <person name="Culley D."/>
            <person name="Magnuson J.K."/>
            <person name="James T.Y."/>
            <person name="O'Malley M.A."/>
            <person name="Stajich J.E."/>
            <person name="Spatafora J.W."/>
            <person name="Visel A."/>
            <person name="Grigoriev I.V."/>
        </authorList>
    </citation>
    <scope>NUCLEOTIDE SEQUENCE [LARGE SCALE GENOMIC DNA]</scope>
    <source>
        <strain evidence="6 7">PL171</strain>
    </source>
</reference>
<organism evidence="6 7">
    <name type="scientific">Catenaria anguillulae PL171</name>
    <dbReference type="NCBI Taxonomy" id="765915"/>
    <lineage>
        <taxon>Eukaryota</taxon>
        <taxon>Fungi</taxon>
        <taxon>Fungi incertae sedis</taxon>
        <taxon>Blastocladiomycota</taxon>
        <taxon>Blastocladiomycetes</taxon>
        <taxon>Blastocladiales</taxon>
        <taxon>Catenariaceae</taxon>
        <taxon>Catenaria</taxon>
    </lineage>
</organism>
<dbReference type="Proteomes" id="UP000193411">
    <property type="component" value="Unassembled WGS sequence"/>
</dbReference>
<keyword evidence="7" id="KW-1185">Reference proteome</keyword>
<feature type="compositionally biased region" description="Polar residues" evidence="4">
    <location>
        <begin position="70"/>
        <end position="81"/>
    </location>
</feature>
<comment type="subcellular location">
    <subcellularLocation>
        <location evidence="3">Cytoplasm</location>
    </subcellularLocation>
    <subcellularLocation>
        <location evidence="3">Endosome</location>
    </subcellularLocation>
</comment>
<evidence type="ECO:0000256" key="3">
    <source>
        <dbReference type="RuleBase" id="RU367095"/>
    </source>
</evidence>
<dbReference type="GO" id="GO:0043130">
    <property type="term" value="F:ubiquitin binding"/>
    <property type="evidence" value="ECO:0007669"/>
    <property type="project" value="UniProtKB-UniRule"/>
</dbReference>
<dbReference type="PANTHER" id="PTHR13128:SF12">
    <property type="entry name" value="VACUOLAR PROTEIN-SORTING-ASSOCIATED PROTEIN 36"/>
    <property type="match status" value="1"/>
</dbReference>
<dbReference type="GO" id="GO:0043328">
    <property type="term" value="P:protein transport to vacuole involved in ubiquitin-dependent protein catabolic process via the multivesicular body sorting pathway"/>
    <property type="evidence" value="ECO:0007669"/>
    <property type="project" value="UniProtKB-UniRule"/>
</dbReference>
<dbReference type="GO" id="GO:0000814">
    <property type="term" value="C:ESCRT II complex"/>
    <property type="evidence" value="ECO:0007669"/>
    <property type="project" value="UniProtKB-UniRule"/>
</dbReference>
<evidence type="ECO:0000256" key="4">
    <source>
        <dbReference type="SAM" id="MobiDB-lite"/>
    </source>
</evidence>
<keyword evidence="1 3" id="KW-0813">Transport</keyword>
<dbReference type="GO" id="GO:0031902">
    <property type="term" value="C:late endosome membrane"/>
    <property type="evidence" value="ECO:0007669"/>
    <property type="project" value="UniProtKB-UniRule"/>
</dbReference>
<comment type="similarity">
    <text evidence="3">Belongs to the VPS36 family.</text>
</comment>
<gene>
    <name evidence="6" type="ORF">BCR44DRAFT_1500036</name>
</gene>
<dbReference type="AlphaFoldDB" id="A0A1Y2HMB2"/>
<dbReference type="InterPro" id="IPR040608">
    <property type="entry name" value="Snf8/Vps36"/>
</dbReference>
<dbReference type="InterPro" id="IPR021648">
    <property type="entry name" value="GLUE_dom"/>
</dbReference>
<dbReference type="SUPFAM" id="SSF46785">
    <property type="entry name" value="Winged helix' DNA-binding domain"/>
    <property type="match status" value="1"/>
</dbReference>
<accession>A0A1Y2HMB2</accession>
<evidence type="ECO:0000256" key="1">
    <source>
        <dbReference type="ARBA" id="ARBA00022448"/>
    </source>
</evidence>
<evidence type="ECO:0000313" key="6">
    <source>
        <dbReference type="EMBL" id="ORZ34833.1"/>
    </source>
</evidence>
<evidence type="ECO:0000256" key="2">
    <source>
        <dbReference type="ARBA" id="ARBA00022927"/>
    </source>
</evidence>
<dbReference type="PROSITE" id="PS51495">
    <property type="entry name" value="GLUE"/>
    <property type="match status" value="1"/>
</dbReference>
<feature type="region of interest" description="Disordered" evidence="4">
    <location>
        <begin position="208"/>
        <end position="247"/>
    </location>
</feature>
<dbReference type="SUPFAM" id="SSF50729">
    <property type="entry name" value="PH domain-like"/>
    <property type="match status" value="1"/>
</dbReference>
<keyword evidence="2 3" id="KW-0653">Protein transport</keyword>
<evidence type="ECO:0000313" key="7">
    <source>
        <dbReference type="Proteomes" id="UP000193411"/>
    </source>
</evidence>
<name>A0A1Y2HMB2_9FUNG</name>
<dbReference type="PANTHER" id="PTHR13128">
    <property type="entry name" value="VACUOLAR PROTEIN-SORTING-ASSOCIATED PROTEIN 36"/>
    <property type="match status" value="1"/>
</dbReference>
<comment type="subunit">
    <text evidence="3">Component of the endosomal sorting complex required for transport II (ESCRT-II).</text>
</comment>
<evidence type="ECO:0000259" key="5">
    <source>
        <dbReference type="PROSITE" id="PS51495"/>
    </source>
</evidence>
<comment type="caution">
    <text evidence="6">The sequence shown here is derived from an EMBL/GenBank/DDBJ whole genome shotgun (WGS) entry which is preliminary data.</text>
</comment>
<comment type="function">
    <text evidence="3">Component of the ESCRT-II complex (endosomal sorting complex required for transport II), which is required for multivesicular body (MVB) formation and sorting of endosomal cargo proteins into MVBs.</text>
</comment>
<feature type="compositionally biased region" description="Low complexity" evidence="4">
    <location>
        <begin position="208"/>
        <end position="219"/>
    </location>
</feature>
<dbReference type="InterPro" id="IPR011993">
    <property type="entry name" value="PH-like_dom_sf"/>
</dbReference>
<keyword evidence="3" id="KW-0963">Cytoplasm</keyword>
<dbReference type="Gene3D" id="6.10.140.260">
    <property type="match status" value="1"/>
</dbReference>
<dbReference type="GO" id="GO:0032266">
    <property type="term" value="F:phosphatidylinositol-3-phosphate binding"/>
    <property type="evidence" value="ECO:0007669"/>
    <property type="project" value="UniProtKB-UniRule"/>
</dbReference>
<dbReference type="Gene3D" id="2.30.29.30">
    <property type="entry name" value="Pleckstrin-homology domain (PH domain)/Phosphotyrosine-binding domain (PTB)"/>
    <property type="match status" value="1"/>
</dbReference>
<feature type="region of interest" description="Disordered" evidence="4">
    <location>
        <begin position="62"/>
        <end position="86"/>
    </location>
</feature>
<dbReference type="InterPro" id="IPR036390">
    <property type="entry name" value="WH_DNA-bd_sf"/>
</dbReference>
<sequence length="460" mass="47679">MHPWHSVTLSAAGRVPLDQNESLARVQARVGLYSADFRHPHPLDNGSARDIRQSSLSQGFLRSSPKITLHVQSPSNSTSAATPDKPKPLPQLPWTCHVCQHAHLLPANSPATPSPTCSMCGTSLDIPPTSPAANGANGANAGGATITCTRCTLINPLSAASCAAAASAMDPTGVVMIKLSFRGGGEKGFHQSLLAAMRARAWDADQASSLSPSSSLPTSRPAAGGGGLDSPMLTSSSSSPSPTVKPLGLSGIVAKQEQEQLTQQSALSTAFSDLDALMSKAQDMVTLSSTIAAKLKRSTNSSSSSTDTTPDSLISEFRTYLLSLGATSTLAGSEWPPWANAPQATTATMFEAVGVGVRARQLESGARVVHTERFEDARVFAELTRWLTEGRGGAAAGAGAGGWVGLSALEVAERLGGGVSVALARQLLEHAVRAGVVVVDVPGGRYYVNVWNDQVVGKQR</sequence>
<protein>
    <recommendedName>
        <fullName evidence="3">Vacuolar protein-sorting-associated protein 36</fullName>
    </recommendedName>
    <alternativeName>
        <fullName evidence="3">ESCRT-II complex subunit VPS36</fullName>
    </alternativeName>
</protein>
<dbReference type="OrthoDB" id="271448at2759"/>
<keyword evidence="3" id="KW-0967">Endosome</keyword>
<proteinExistence type="inferred from homology"/>
<dbReference type="EMBL" id="MCFL01000025">
    <property type="protein sequence ID" value="ORZ34833.1"/>
    <property type="molecule type" value="Genomic_DNA"/>
</dbReference>